<sequence>MARGRHGPIVNGLIPHQTWSYVLGPKGECVTPKKAGQLPPKAGLGPKLEPNQAQDRALVVGLDLANPRKMRSQAYPSISLGLVVCQMAHPSL</sequence>
<dbReference type="AlphaFoldDB" id="W1PMY3"/>
<name>W1PMY3_AMBTC</name>
<accession>W1PMY3</accession>
<dbReference type="HOGENOM" id="CLU_2416264_0_0_1"/>
<keyword evidence="2" id="KW-1185">Reference proteome</keyword>
<gene>
    <name evidence="1" type="ORF">AMTR_s00176p00047900</name>
</gene>
<proteinExistence type="predicted"/>
<dbReference type="EMBL" id="KI392708">
    <property type="protein sequence ID" value="ERN11382.1"/>
    <property type="molecule type" value="Genomic_DNA"/>
</dbReference>
<evidence type="ECO:0000313" key="1">
    <source>
        <dbReference type="EMBL" id="ERN11382.1"/>
    </source>
</evidence>
<evidence type="ECO:0000313" key="2">
    <source>
        <dbReference type="Proteomes" id="UP000017836"/>
    </source>
</evidence>
<organism evidence="1 2">
    <name type="scientific">Amborella trichopoda</name>
    <dbReference type="NCBI Taxonomy" id="13333"/>
    <lineage>
        <taxon>Eukaryota</taxon>
        <taxon>Viridiplantae</taxon>
        <taxon>Streptophyta</taxon>
        <taxon>Embryophyta</taxon>
        <taxon>Tracheophyta</taxon>
        <taxon>Spermatophyta</taxon>
        <taxon>Magnoliopsida</taxon>
        <taxon>Amborellales</taxon>
        <taxon>Amborellaceae</taxon>
        <taxon>Amborella</taxon>
    </lineage>
</organism>
<dbReference type="Gramene" id="ERN11382">
    <property type="protein sequence ID" value="ERN11382"/>
    <property type="gene ID" value="AMTR_s00176p00047900"/>
</dbReference>
<reference evidence="2" key="1">
    <citation type="journal article" date="2013" name="Science">
        <title>The Amborella genome and the evolution of flowering plants.</title>
        <authorList>
            <consortium name="Amborella Genome Project"/>
        </authorList>
    </citation>
    <scope>NUCLEOTIDE SEQUENCE [LARGE SCALE GENOMIC DNA]</scope>
</reference>
<dbReference type="Proteomes" id="UP000017836">
    <property type="component" value="Unassembled WGS sequence"/>
</dbReference>
<protein>
    <submittedName>
        <fullName evidence="1">Uncharacterized protein</fullName>
    </submittedName>
</protein>